<dbReference type="EMBL" id="SNWR01000001">
    <property type="protein sequence ID" value="TDO38949.1"/>
    <property type="molecule type" value="Genomic_DNA"/>
</dbReference>
<reference evidence="1 2" key="1">
    <citation type="submission" date="2019-03" db="EMBL/GenBank/DDBJ databases">
        <title>Sequencing the genomes of 1000 actinobacteria strains.</title>
        <authorList>
            <person name="Klenk H.-P."/>
        </authorList>
    </citation>
    <scope>NUCLEOTIDE SEQUENCE [LARGE SCALE GENOMIC DNA]</scope>
    <source>
        <strain evidence="1 2">DSM 43805</strain>
    </source>
</reference>
<sequence length="59" mass="6416">MNRWPQLTLTDRETVREVGQLDVVTTGGGAASSEPDGAADVEGYLAEPKQSRMVIGWLR</sequence>
<accession>A0A4R6JRB2</accession>
<protein>
    <submittedName>
        <fullName evidence="1">Uncharacterized protein</fullName>
    </submittedName>
</protein>
<name>A0A4R6JRB2_9ACTN</name>
<evidence type="ECO:0000313" key="2">
    <source>
        <dbReference type="Proteomes" id="UP000294901"/>
    </source>
</evidence>
<evidence type="ECO:0000313" key="1">
    <source>
        <dbReference type="EMBL" id="TDO38949.1"/>
    </source>
</evidence>
<dbReference type="Proteomes" id="UP000294901">
    <property type="component" value="Unassembled WGS sequence"/>
</dbReference>
<dbReference type="AlphaFoldDB" id="A0A4R6JRB2"/>
<proteinExistence type="predicted"/>
<comment type="caution">
    <text evidence="1">The sequence shown here is derived from an EMBL/GenBank/DDBJ whole genome shotgun (WGS) entry which is preliminary data.</text>
</comment>
<keyword evidence="2" id="KW-1185">Reference proteome</keyword>
<gene>
    <name evidence="1" type="ORF">C8E87_2619</name>
</gene>
<organism evidence="1 2">
    <name type="scientific">Paractinoplanes brasiliensis</name>
    <dbReference type="NCBI Taxonomy" id="52695"/>
    <lineage>
        <taxon>Bacteria</taxon>
        <taxon>Bacillati</taxon>
        <taxon>Actinomycetota</taxon>
        <taxon>Actinomycetes</taxon>
        <taxon>Micromonosporales</taxon>
        <taxon>Micromonosporaceae</taxon>
        <taxon>Paractinoplanes</taxon>
    </lineage>
</organism>